<sequence length="854" mass="92809">MATAEVLASRPVKICLMSLLFKHLRVHQVFGANTDVGKTILTTALVRASARSSNVFYLKPVSTGALDDADDRHVKQYAGSARVHTECLFRYDEPVSPHLAAKLSQRPTTPSDETLVNAIANYVRRSAVANGPAHMYVETAGGVHSPTLSGTTQAEAYRTLFLPTVLIGDARLGGISTTIAAFEALTLRGYIIDAVLLFREKYYRNAEYLKPYFAERGIWVGALDPPPPKAVNVEENFTLTENYYDRLVHQTPEEARQDNGGAGASITDAVKHLEAQHAARLAELDSMPRRTLDTIWWPFVQHGLVTREADVNVIDSAHSDFFSVYKKDAASPGSSTTKPSSSLLVPQFDSSASWWTQTFGHAHTPLTMAAARAAGRYGHVMFPQATHLPALKLSEALVQGPGQGWAQRAFISDNGSTGMEVAIKMALRAYNKRVTEVERTKPSDVAQEKDALGVLGLTGSYHGDTIGAMDACEASGVYTCEWHDAKGVWLDPPTVSFRDGEVFITLPPSLHPEDGEMYVRADSLQRVYDVEHRIGSSLEVLYRTYVQRVLRDLEAKRKEQGRGGLKLAALVLEPLVLGAGGMRFVDPLFQRVMVDVVRSADPELGLVPTPTTTLPEDEWKGLPVIYDEVFVGLYRLGLESAGPLLGALPDIAVNAKILTGGLVPLAVTLAREGVFRAFWGTGKEEALLHGHSYSAHAVGCEVAVETLREVKRLSAGVAWGDAKERWASEDVNNKQGDGKSVWSFWDPGFVKAVSGSPNVEEAMTLGCVLAIKVKDVTGGYTSHAAVEAFGPLRELLQNDNGGSGAPSGAAYEVHFRTLGNVGYFMTSLNTKPEVIRSVEDRIWNVLQLAAQGSK</sequence>
<comment type="caution">
    <text evidence="4">The sequence shown here is derived from an EMBL/GenBank/DDBJ whole genome shotgun (WGS) entry which is preliminary data.</text>
</comment>
<dbReference type="PANTHER" id="PTHR42684">
    <property type="entry name" value="ADENOSYLMETHIONINE-8-AMINO-7-OXONONANOATE AMINOTRANSFERASE"/>
    <property type="match status" value="1"/>
</dbReference>
<dbReference type="Gene3D" id="3.40.640.10">
    <property type="entry name" value="Type I PLP-dependent aspartate aminotransferase-like (Major domain)"/>
    <property type="match status" value="1"/>
</dbReference>
<comment type="subcellular location">
    <subcellularLocation>
        <location evidence="1">Mitochondrion</location>
    </subcellularLocation>
</comment>
<dbReference type="InterPro" id="IPR015424">
    <property type="entry name" value="PyrdxlP-dep_Trfase"/>
</dbReference>
<protein>
    <recommendedName>
        <fullName evidence="6">Onanonoxo-7-onima-8-eninoihtemlysoneda</fullName>
    </recommendedName>
</protein>
<reference evidence="4" key="2">
    <citation type="submission" date="2021-10" db="EMBL/GenBank/DDBJ databases">
        <title>Phylogenomics reveals ancestral predisposition of the termite-cultivated fungus Termitomyces towards a domesticated lifestyle.</title>
        <authorList>
            <person name="Auxier B."/>
            <person name="Grum-Grzhimaylo A."/>
            <person name="Cardenas M.E."/>
            <person name="Lodge J.D."/>
            <person name="Laessoe T."/>
            <person name="Pedersen O."/>
            <person name="Smith M.E."/>
            <person name="Kuyper T.W."/>
            <person name="Franco-Molano E.A."/>
            <person name="Baroni T.J."/>
            <person name="Aanen D.K."/>
        </authorList>
    </citation>
    <scope>NUCLEOTIDE SEQUENCE</scope>
    <source>
        <strain evidence="4">D49</strain>
    </source>
</reference>
<dbReference type="PANTHER" id="PTHR42684:SF3">
    <property type="entry name" value="ADENOSYLMETHIONINE-8-AMINO-7-OXONONANOATE AMINOTRANSFERASE"/>
    <property type="match status" value="1"/>
</dbReference>
<proteinExistence type="inferred from homology"/>
<dbReference type="GO" id="GO:0005524">
    <property type="term" value="F:ATP binding"/>
    <property type="evidence" value="ECO:0007669"/>
    <property type="project" value="InterPro"/>
</dbReference>
<dbReference type="InterPro" id="IPR015421">
    <property type="entry name" value="PyrdxlP-dep_Trfase_major"/>
</dbReference>
<keyword evidence="2" id="KW-0032">Aminotransferase</keyword>
<dbReference type="AlphaFoldDB" id="A0A9P7FYG6"/>
<dbReference type="InterPro" id="IPR049704">
    <property type="entry name" value="Aminotrans_3_PPA_site"/>
</dbReference>
<evidence type="ECO:0000256" key="1">
    <source>
        <dbReference type="ARBA" id="ARBA00004173"/>
    </source>
</evidence>
<dbReference type="SUPFAM" id="SSF52540">
    <property type="entry name" value="P-loop containing nucleoside triphosphate hydrolases"/>
    <property type="match status" value="1"/>
</dbReference>
<evidence type="ECO:0000313" key="4">
    <source>
        <dbReference type="EMBL" id="KAG5639590.1"/>
    </source>
</evidence>
<evidence type="ECO:0000256" key="3">
    <source>
        <dbReference type="ARBA" id="ARBA00022679"/>
    </source>
</evidence>
<keyword evidence="5" id="KW-1185">Reference proteome</keyword>
<dbReference type="InterPro" id="IPR005814">
    <property type="entry name" value="Aminotrans_3"/>
</dbReference>
<evidence type="ECO:0000313" key="5">
    <source>
        <dbReference type="Proteomes" id="UP000717328"/>
    </source>
</evidence>
<dbReference type="GO" id="GO:0000287">
    <property type="term" value="F:magnesium ion binding"/>
    <property type="evidence" value="ECO:0007669"/>
    <property type="project" value="InterPro"/>
</dbReference>
<accession>A0A9P7FYG6</accession>
<gene>
    <name evidence="4" type="ORF">H0H81_010792</name>
</gene>
<evidence type="ECO:0000256" key="2">
    <source>
        <dbReference type="ARBA" id="ARBA00022576"/>
    </source>
</evidence>
<dbReference type="PROSITE" id="PS00600">
    <property type="entry name" value="AA_TRANSFER_CLASS_3"/>
    <property type="match status" value="1"/>
</dbReference>
<dbReference type="Gene3D" id="3.40.50.300">
    <property type="entry name" value="P-loop containing nucleotide triphosphate hydrolases"/>
    <property type="match status" value="1"/>
</dbReference>
<dbReference type="GO" id="GO:0004141">
    <property type="term" value="F:dethiobiotin synthase activity"/>
    <property type="evidence" value="ECO:0007669"/>
    <property type="project" value="InterPro"/>
</dbReference>
<evidence type="ECO:0008006" key="6">
    <source>
        <dbReference type="Google" id="ProtNLM"/>
    </source>
</evidence>
<dbReference type="OrthoDB" id="425114at2759"/>
<organism evidence="4 5">
    <name type="scientific">Sphagnurus paluster</name>
    <dbReference type="NCBI Taxonomy" id="117069"/>
    <lineage>
        <taxon>Eukaryota</taxon>
        <taxon>Fungi</taxon>
        <taxon>Dikarya</taxon>
        <taxon>Basidiomycota</taxon>
        <taxon>Agaricomycotina</taxon>
        <taxon>Agaricomycetes</taxon>
        <taxon>Agaricomycetidae</taxon>
        <taxon>Agaricales</taxon>
        <taxon>Tricholomatineae</taxon>
        <taxon>Lyophyllaceae</taxon>
        <taxon>Sphagnurus</taxon>
    </lineage>
</organism>
<dbReference type="Pfam" id="PF00202">
    <property type="entry name" value="Aminotran_3"/>
    <property type="match status" value="2"/>
</dbReference>
<dbReference type="InterPro" id="IPR027417">
    <property type="entry name" value="P-loop_NTPase"/>
</dbReference>
<dbReference type="GO" id="GO:0005739">
    <property type="term" value="C:mitochondrion"/>
    <property type="evidence" value="ECO:0007669"/>
    <property type="project" value="UniProtKB-SubCell"/>
</dbReference>
<dbReference type="GO" id="GO:0004015">
    <property type="term" value="F:adenosylmethionine-8-amino-7-oxononanoate transaminase activity"/>
    <property type="evidence" value="ECO:0007669"/>
    <property type="project" value="TreeGrafter"/>
</dbReference>
<dbReference type="GO" id="GO:0030170">
    <property type="term" value="F:pyridoxal phosphate binding"/>
    <property type="evidence" value="ECO:0007669"/>
    <property type="project" value="InterPro"/>
</dbReference>
<name>A0A9P7FYG6_9AGAR</name>
<dbReference type="Proteomes" id="UP000717328">
    <property type="component" value="Unassembled WGS sequence"/>
</dbReference>
<dbReference type="EMBL" id="JABCKI010005717">
    <property type="protein sequence ID" value="KAG5639590.1"/>
    <property type="molecule type" value="Genomic_DNA"/>
</dbReference>
<dbReference type="GO" id="GO:0009102">
    <property type="term" value="P:biotin biosynthetic process"/>
    <property type="evidence" value="ECO:0007669"/>
    <property type="project" value="InterPro"/>
</dbReference>
<dbReference type="CDD" id="cd03109">
    <property type="entry name" value="DTBS"/>
    <property type="match status" value="1"/>
</dbReference>
<dbReference type="HAMAP" id="MF_00336">
    <property type="entry name" value="BioD"/>
    <property type="match status" value="1"/>
</dbReference>
<dbReference type="InterPro" id="IPR004472">
    <property type="entry name" value="DTB_synth_BioD"/>
</dbReference>
<dbReference type="SUPFAM" id="SSF53383">
    <property type="entry name" value="PLP-dependent transferases"/>
    <property type="match status" value="1"/>
</dbReference>
<reference evidence="4" key="1">
    <citation type="submission" date="2021-02" db="EMBL/GenBank/DDBJ databases">
        <authorList>
            <person name="Nieuwenhuis M."/>
            <person name="Van De Peppel L.J.J."/>
        </authorList>
    </citation>
    <scope>NUCLEOTIDE SEQUENCE</scope>
    <source>
        <strain evidence="4">D49</strain>
    </source>
</reference>
<keyword evidence="3" id="KW-0808">Transferase</keyword>
<dbReference type="Pfam" id="PF13500">
    <property type="entry name" value="AAA_26"/>
    <property type="match status" value="1"/>
</dbReference>